<dbReference type="RefSeq" id="WP_069094917.1">
    <property type="nucleotide sequence ID" value="NZ_MASI01000003.1"/>
</dbReference>
<dbReference type="PATRIC" id="fig|1177755.3.peg.1626"/>
<dbReference type="EC" id="1.1.2.-" evidence="5"/>
<keyword evidence="1" id="KW-0285">Flavoprotein</keyword>
<proteinExistence type="predicted"/>
<dbReference type="Gene3D" id="3.30.465.10">
    <property type="match status" value="1"/>
</dbReference>
<dbReference type="InterPro" id="IPR007173">
    <property type="entry name" value="ALO_C"/>
</dbReference>
<evidence type="ECO:0000256" key="3">
    <source>
        <dbReference type="ARBA" id="ARBA00023002"/>
    </source>
</evidence>
<accession>A0A1E2RZR7</accession>
<dbReference type="InterPro" id="IPR016169">
    <property type="entry name" value="FAD-bd_PCMH_sub2"/>
</dbReference>
<dbReference type="Pfam" id="PF01565">
    <property type="entry name" value="FAD_binding_4"/>
    <property type="match status" value="1"/>
</dbReference>
<dbReference type="AlphaFoldDB" id="A0A1E2RZR7"/>
<dbReference type="GO" id="GO:0071949">
    <property type="term" value="F:FAD binding"/>
    <property type="evidence" value="ECO:0007669"/>
    <property type="project" value="InterPro"/>
</dbReference>
<protein>
    <submittedName>
        <fullName evidence="5">L-gulono-1,4-lactone dehydrogenase</fullName>
        <ecNumber evidence="5">1.1.2.-</ecNumber>
    </submittedName>
</protein>
<dbReference type="InterPro" id="IPR036318">
    <property type="entry name" value="FAD-bd_PCMH-like_sf"/>
</dbReference>
<evidence type="ECO:0000259" key="4">
    <source>
        <dbReference type="PROSITE" id="PS51387"/>
    </source>
</evidence>
<evidence type="ECO:0000256" key="2">
    <source>
        <dbReference type="ARBA" id="ARBA00022827"/>
    </source>
</evidence>
<dbReference type="GO" id="GO:0003885">
    <property type="term" value="F:D-arabinono-1,4-lactone oxidase activity"/>
    <property type="evidence" value="ECO:0007669"/>
    <property type="project" value="InterPro"/>
</dbReference>
<dbReference type="GO" id="GO:0016020">
    <property type="term" value="C:membrane"/>
    <property type="evidence" value="ECO:0007669"/>
    <property type="project" value="InterPro"/>
</dbReference>
<reference evidence="5 6" key="1">
    <citation type="submission" date="2016-07" db="EMBL/GenBank/DDBJ databases">
        <title>Draft genome sequence of Methyloligella halotolerans C2T (VKM B-2706T=CCUG 61687T=DSM 25045T), a halotolerant polyhydroxybutyrate accumulating methylotroph.</title>
        <authorList>
            <person name="Vasilenko O.V."/>
            <person name="Doronina N.V."/>
            <person name="Poroshina M.N."/>
            <person name="Tarlachkov S.V."/>
            <person name="Trotsenko Y.A."/>
        </authorList>
    </citation>
    <scope>NUCLEOTIDE SEQUENCE [LARGE SCALE GENOMIC DNA]</scope>
    <source>
        <strain evidence="5 6">VKM B-2706</strain>
    </source>
</reference>
<dbReference type="Gene3D" id="3.30.43.10">
    <property type="entry name" value="Uridine Diphospho-n-acetylenolpyruvylglucosamine Reductase, domain 2"/>
    <property type="match status" value="1"/>
</dbReference>
<dbReference type="SUPFAM" id="SSF56176">
    <property type="entry name" value="FAD-binding/transporter-associated domain-like"/>
    <property type="match status" value="1"/>
</dbReference>
<evidence type="ECO:0000313" key="6">
    <source>
        <dbReference type="Proteomes" id="UP000095087"/>
    </source>
</evidence>
<keyword evidence="2" id="KW-0274">FAD</keyword>
<dbReference type="EMBL" id="MASI01000003">
    <property type="protein sequence ID" value="ODA67585.1"/>
    <property type="molecule type" value="Genomic_DNA"/>
</dbReference>
<comment type="caution">
    <text evidence="5">The sequence shown here is derived from an EMBL/GenBank/DDBJ whole genome shotgun (WGS) entry which is preliminary data.</text>
</comment>
<evidence type="ECO:0000256" key="1">
    <source>
        <dbReference type="ARBA" id="ARBA00022630"/>
    </source>
</evidence>
<name>A0A1E2RZR7_9HYPH</name>
<sequence length="452" mass="52622">MEIRHNVKIKSWDGTWDYSPKVLVKPESAQDLVEILTNKDRFPSPVRPKGSMHSTARMNGDEGTMVDMLGMNRVLEIGDGTVTVEAGITFLPLARELRKHGLQFHVMTEIGNVTLGAMATAATKDSSFPDEFGQISSYVTAMRYVTPAGEIREINETDNPEEMYLMRSSYGLLGIVFEITIRTRPTEALWLRHRNLSLKEFRERFPQYKADGCAVMYYIFPYEKRVVVELKKDNPSETPKQRHRWQYRNRFWRKYDPLITRKIEEWAPNKAIRHGLDRIHFSLLRLGLSRLIGGDKTWPHEQIISYPRDPGLNRYIFSMWSFPEEGFFDILERYCDFLIQYEDRTGYRTNLPSVGYSVAQDRNNLFSYTWNSAGLSIDPASTGGKEWETFLKAYNAFCSENGGTPLFNQTPFLTRDQVQNAFGEERLTKFNEARQMADPEERLLDRYFRELL</sequence>
<feature type="domain" description="FAD-binding PCMH-type" evidence="4">
    <location>
        <begin position="16"/>
        <end position="186"/>
    </location>
</feature>
<dbReference type="InterPro" id="IPR006094">
    <property type="entry name" value="Oxid_FAD_bind_N"/>
</dbReference>
<dbReference type="Proteomes" id="UP000095087">
    <property type="component" value="Unassembled WGS sequence"/>
</dbReference>
<dbReference type="STRING" id="1177755.A7A08_01619"/>
<dbReference type="InterPro" id="IPR016167">
    <property type="entry name" value="FAD-bd_PCMH_sub1"/>
</dbReference>
<keyword evidence="6" id="KW-1185">Reference proteome</keyword>
<dbReference type="PANTHER" id="PTHR43762:SF1">
    <property type="entry name" value="D-ARABINONO-1,4-LACTONE OXIDASE"/>
    <property type="match status" value="1"/>
</dbReference>
<gene>
    <name evidence="5" type="ORF">A7A08_01619</name>
</gene>
<dbReference type="InterPro" id="IPR016166">
    <property type="entry name" value="FAD-bd_PCMH"/>
</dbReference>
<dbReference type="PANTHER" id="PTHR43762">
    <property type="entry name" value="L-GULONOLACTONE OXIDASE"/>
    <property type="match status" value="1"/>
</dbReference>
<dbReference type="Pfam" id="PF04030">
    <property type="entry name" value="ALO"/>
    <property type="match status" value="1"/>
</dbReference>
<evidence type="ECO:0000313" key="5">
    <source>
        <dbReference type="EMBL" id="ODA67585.1"/>
    </source>
</evidence>
<dbReference type="PROSITE" id="PS51387">
    <property type="entry name" value="FAD_PCMH"/>
    <property type="match status" value="1"/>
</dbReference>
<dbReference type="InterPro" id="IPR010031">
    <property type="entry name" value="FAD_lactone_oxidase-like"/>
</dbReference>
<organism evidence="5 6">
    <name type="scientific">Methyloligella halotolerans</name>
    <dbReference type="NCBI Taxonomy" id="1177755"/>
    <lineage>
        <taxon>Bacteria</taxon>
        <taxon>Pseudomonadati</taxon>
        <taxon>Pseudomonadota</taxon>
        <taxon>Alphaproteobacteria</taxon>
        <taxon>Hyphomicrobiales</taxon>
        <taxon>Hyphomicrobiaceae</taxon>
        <taxon>Methyloligella</taxon>
    </lineage>
</organism>
<keyword evidence="3 5" id="KW-0560">Oxidoreductase</keyword>